<protein>
    <recommendedName>
        <fullName evidence="2">GST C-terminal domain-containing protein</fullName>
    </recommendedName>
</protein>
<evidence type="ECO:0000256" key="1">
    <source>
        <dbReference type="ARBA" id="ARBA00007409"/>
    </source>
</evidence>
<dbReference type="InterPro" id="IPR016639">
    <property type="entry name" value="GST_Omega/GSH"/>
</dbReference>
<feature type="domain" description="GST C-terminal" evidence="2">
    <location>
        <begin position="183"/>
        <end position="311"/>
    </location>
</feature>
<dbReference type="InterPro" id="IPR036249">
    <property type="entry name" value="Thioredoxin-like_sf"/>
</dbReference>
<sequence>MATGIVRALSITSRRKSSQIMQAYQSKDGKFVRPDSTFRNFVSSDPKSQFPAEAGRYALYLSPSCPWAHRTLIARKLKGLESAIDVYTFHPVMGPEGWYFSGEEGALAEDPLHPGVTKIRQLYLKADPNYNGRFTVPLLWDKKTDQPVNNESSEILRMLALEFDAIVPEHLREAKQPNGGLYPEALRKDIDELNEWVYRDVNNGVYKVGFASTQEAYNENITPLFAALDKLESRLSDGRKFLFGDGLTEADVRLFTTLVRFDAAYHLVMQCTLRSIRHDYPHLHLWLRRLYWDGGRFNGAFRETSLLDKYALGYADSRRRIVLGNAPLIVPAVPKEEELIPKL</sequence>
<dbReference type="InterPro" id="IPR010987">
    <property type="entry name" value="Glutathione-S-Trfase_C-like"/>
</dbReference>
<dbReference type="InterPro" id="IPR004045">
    <property type="entry name" value="Glutathione_S-Trfase_N"/>
</dbReference>
<dbReference type="Pfam" id="PF13409">
    <property type="entry name" value="GST_N_2"/>
    <property type="match status" value="1"/>
</dbReference>
<proteinExistence type="inferred from homology"/>
<gene>
    <name evidence="3" type="ORF">CLO192961_LOCUS305578</name>
</gene>
<dbReference type="Gene3D" id="3.40.30.10">
    <property type="entry name" value="Glutaredoxin"/>
    <property type="match status" value="1"/>
</dbReference>
<dbReference type="SUPFAM" id="SSF52833">
    <property type="entry name" value="Thioredoxin-like"/>
    <property type="match status" value="1"/>
</dbReference>
<dbReference type="PANTHER" id="PTHR32419:SF25">
    <property type="entry name" value="GLUTATHIONE S-TRANSFERASE (EUROFUNG)"/>
    <property type="match status" value="1"/>
</dbReference>
<dbReference type="PANTHER" id="PTHR32419">
    <property type="entry name" value="GLUTATHIONYL-HYDROQUINONE REDUCTASE"/>
    <property type="match status" value="1"/>
</dbReference>
<dbReference type="Proteomes" id="UP000766486">
    <property type="component" value="Unassembled WGS sequence"/>
</dbReference>
<dbReference type="SFLD" id="SFLDS00019">
    <property type="entry name" value="Glutathione_Transferase_(cytos"/>
    <property type="match status" value="1"/>
</dbReference>
<dbReference type="SUPFAM" id="SSF47616">
    <property type="entry name" value="GST C-terminal domain-like"/>
    <property type="match status" value="1"/>
</dbReference>
<dbReference type="Gene3D" id="1.20.1050.10">
    <property type="match status" value="1"/>
</dbReference>
<dbReference type="InterPro" id="IPR036282">
    <property type="entry name" value="Glutathione-S-Trfase_C_sf"/>
</dbReference>
<dbReference type="InterPro" id="IPR040079">
    <property type="entry name" value="Glutathione_S-Trfase"/>
</dbReference>
<evidence type="ECO:0000313" key="3">
    <source>
        <dbReference type="EMBL" id="VUC31581.1"/>
    </source>
</evidence>
<dbReference type="EMBL" id="CABFNS010000833">
    <property type="protein sequence ID" value="VUC31581.1"/>
    <property type="molecule type" value="Genomic_DNA"/>
</dbReference>
<comment type="caution">
    <text evidence="3">The sequence shown here is derived from an EMBL/GenBank/DDBJ whole genome shotgun (WGS) entry which is preliminary data.</text>
</comment>
<dbReference type="PIRSF" id="PIRSF015753">
    <property type="entry name" value="GST"/>
    <property type="match status" value="1"/>
</dbReference>
<keyword evidence="4" id="KW-1185">Reference proteome</keyword>
<dbReference type="PROSITE" id="PS50405">
    <property type="entry name" value="GST_CTER"/>
    <property type="match status" value="1"/>
</dbReference>
<comment type="similarity">
    <text evidence="1">Belongs to the GST superfamily.</text>
</comment>
<dbReference type="CDD" id="cd03190">
    <property type="entry name" value="GST_C_Omega_like"/>
    <property type="match status" value="1"/>
</dbReference>
<organism evidence="3 4">
    <name type="scientific">Bionectria ochroleuca</name>
    <name type="common">Gliocladium roseum</name>
    <dbReference type="NCBI Taxonomy" id="29856"/>
    <lineage>
        <taxon>Eukaryota</taxon>
        <taxon>Fungi</taxon>
        <taxon>Dikarya</taxon>
        <taxon>Ascomycota</taxon>
        <taxon>Pezizomycotina</taxon>
        <taxon>Sordariomycetes</taxon>
        <taxon>Hypocreomycetidae</taxon>
        <taxon>Hypocreales</taxon>
        <taxon>Bionectriaceae</taxon>
        <taxon>Clonostachys</taxon>
    </lineage>
</organism>
<dbReference type="SFLD" id="SFLDG01148">
    <property type="entry name" value="Xi_(cytGST)"/>
    <property type="match status" value="1"/>
</dbReference>
<reference evidence="3 4" key="1">
    <citation type="submission" date="2019-06" db="EMBL/GenBank/DDBJ databases">
        <authorList>
            <person name="Broberg M."/>
        </authorList>
    </citation>
    <scope>NUCLEOTIDE SEQUENCE [LARGE SCALE GENOMIC DNA]</scope>
</reference>
<accession>A0ABY6ULQ0</accession>
<evidence type="ECO:0000313" key="4">
    <source>
        <dbReference type="Proteomes" id="UP000766486"/>
    </source>
</evidence>
<evidence type="ECO:0000259" key="2">
    <source>
        <dbReference type="PROSITE" id="PS50405"/>
    </source>
</evidence>
<dbReference type="InterPro" id="IPR047047">
    <property type="entry name" value="GST_Omega-like_C"/>
</dbReference>
<dbReference type="SFLD" id="SFLDG01206">
    <property type="entry name" value="Xi.1"/>
    <property type="match status" value="1"/>
</dbReference>
<dbReference type="Pfam" id="PF13410">
    <property type="entry name" value="GST_C_2"/>
    <property type="match status" value="1"/>
</dbReference>
<name>A0ABY6ULQ0_BIOOC</name>